<dbReference type="EMBL" id="EQ962655">
    <property type="protein sequence ID" value="EED18762.1"/>
    <property type="molecule type" value="Genomic_DNA"/>
</dbReference>
<gene>
    <name evidence="4" type="ORF">TSTA_124820</name>
</gene>
<feature type="transmembrane region" description="Helical" evidence="2">
    <location>
        <begin position="12"/>
        <end position="29"/>
    </location>
</feature>
<dbReference type="RefSeq" id="XP_002482754.1">
    <property type="nucleotide sequence ID" value="XM_002482709.1"/>
</dbReference>
<organism evidence="4 5">
    <name type="scientific">Talaromyces stipitatus (strain ATCC 10500 / CBS 375.48 / QM 6759 / NRRL 1006)</name>
    <name type="common">Penicillium stipitatum</name>
    <dbReference type="NCBI Taxonomy" id="441959"/>
    <lineage>
        <taxon>Eukaryota</taxon>
        <taxon>Fungi</taxon>
        <taxon>Dikarya</taxon>
        <taxon>Ascomycota</taxon>
        <taxon>Pezizomycotina</taxon>
        <taxon>Eurotiomycetes</taxon>
        <taxon>Eurotiomycetidae</taxon>
        <taxon>Eurotiales</taxon>
        <taxon>Trichocomaceae</taxon>
        <taxon>Talaromyces</taxon>
        <taxon>Talaromyces sect. Talaromyces</taxon>
    </lineage>
</organism>
<evidence type="ECO:0000313" key="5">
    <source>
        <dbReference type="Proteomes" id="UP000001745"/>
    </source>
</evidence>
<dbReference type="InParanoid" id="B8MCE6"/>
<name>B8MCE6_TALSN</name>
<dbReference type="PANTHER" id="PTHR38794">
    <property type="entry name" value="INTEGRAL MEMBRANE PROTEIN"/>
    <property type="match status" value="1"/>
</dbReference>
<evidence type="ECO:0000256" key="1">
    <source>
        <dbReference type="SAM" id="MobiDB-lite"/>
    </source>
</evidence>
<evidence type="ECO:0000259" key="3">
    <source>
        <dbReference type="Pfam" id="PF20684"/>
    </source>
</evidence>
<dbReference type="eggNOG" id="ENOG502SPG6">
    <property type="taxonomic scope" value="Eukaryota"/>
</dbReference>
<dbReference type="STRING" id="441959.B8MCE6"/>
<protein>
    <recommendedName>
        <fullName evidence="3">Rhodopsin domain-containing protein</fullName>
    </recommendedName>
</protein>
<dbReference type="InterPro" id="IPR049326">
    <property type="entry name" value="Rhodopsin_dom_fungi"/>
</dbReference>
<dbReference type="GeneID" id="8100261"/>
<evidence type="ECO:0000313" key="4">
    <source>
        <dbReference type="EMBL" id="EED18762.1"/>
    </source>
</evidence>
<keyword evidence="5" id="KW-1185">Reference proteome</keyword>
<feature type="transmembrane region" description="Helical" evidence="2">
    <location>
        <begin position="92"/>
        <end position="113"/>
    </location>
</feature>
<dbReference type="OrthoDB" id="3918601at2759"/>
<feature type="transmembrane region" description="Helical" evidence="2">
    <location>
        <begin position="203"/>
        <end position="223"/>
    </location>
</feature>
<evidence type="ECO:0000256" key="2">
    <source>
        <dbReference type="SAM" id="Phobius"/>
    </source>
</evidence>
<keyword evidence="2" id="KW-0472">Membrane</keyword>
<sequence>MTTRFTGDTWLPAINVICWFLLVVAVLGIMTRLGTKLWIYRKFTKDDYVIILSTVFDIAQGIATSTATANGYGEHIGTLTDDQVTTVMKSQYAAGILSIVSLASSKVSYVMFVRSITAAPLDRRIALVIIILLSIWGVVSVITVAFQCQPLPTWDYLTGKCYDRQSWQNFFGISNIVSEIVIISQTIVIIARIQTKLKRKLTIGFVFGLRIFVVAAAIAQIVVLNKTFHDPDVTYATWSVSVTNQLVLCSSIITACSAQFKPFLDSLRSSGMRLDALTGSYQYKSQNRYAYGSHIASSKQRSIPLHSLTGSSAQRPENKNSIASETYVSASRPSPDWDAASATSQSQIIRETRTFAVTEEFRSDADEIL</sequence>
<dbReference type="VEuPathDB" id="FungiDB:TSTA_124820"/>
<dbReference type="PANTHER" id="PTHR38794:SF1">
    <property type="entry name" value="INTEGRAL MEMBRANE PROTEIN"/>
    <property type="match status" value="1"/>
</dbReference>
<feature type="transmembrane region" description="Helical" evidence="2">
    <location>
        <begin position="125"/>
        <end position="147"/>
    </location>
</feature>
<proteinExistence type="predicted"/>
<dbReference type="PhylomeDB" id="B8MCE6"/>
<reference evidence="5" key="1">
    <citation type="journal article" date="2015" name="Genome Announc.">
        <title>Genome sequence of the AIDS-associated pathogen Penicillium marneffei (ATCC18224) and its near taxonomic relative Talaromyces stipitatus (ATCC10500).</title>
        <authorList>
            <person name="Nierman W.C."/>
            <person name="Fedorova-Abrams N.D."/>
            <person name="Andrianopoulos A."/>
        </authorList>
    </citation>
    <scope>NUCLEOTIDE SEQUENCE [LARGE SCALE GENOMIC DNA]</scope>
    <source>
        <strain evidence="5">ATCC 10500 / CBS 375.48 / QM 6759 / NRRL 1006</strain>
    </source>
</reference>
<dbReference type="Pfam" id="PF20684">
    <property type="entry name" value="Fung_rhodopsin"/>
    <property type="match status" value="1"/>
</dbReference>
<dbReference type="AlphaFoldDB" id="B8MCE6"/>
<feature type="region of interest" description="Disordered" evidence="1">
    <location>
        <begin position="326"/>
        <end position="346"/>
    </location>
</feature>
<feature type="domain" description="Rhodopsin" evidence="3">
    <location>
        <begin position="32"/>
        <end position="264"/>
    </location>
</feature>
<keyword evidence="2" id="KW-1133">Transmembrane helix</keyword>
<dbReference type="OMA" id="ECITIIT"/>
<keyword evidence="2" id="KW-0812">Transmembrane</keyword>
<accession>B8MCE6</accession>
<feature type="transmembrane region" description="Helical" evidence="2">
    <location>
        <begin position="167"/>
        <end position="191"/>
    </location>
</feature>
<dbReference type="Proteomes" id="UP000001745">
    <property type="component" value="Unassembled WGS sequence"/>
</dbReference>
<dbReference type="HOGENOM" id="CLU_036632_5_1_1"/>
<feature type="transmembrane region" description="Helical" evidence="2">
    <location>
        <begin position="49"/>
        <end position="72"/>
    </location>
</feature>